<dbReference type="RefSeq" id="WP_320380581.1">
    <property type="nucleotide sequence ID" value="NZ_JAWDIQ010000002.1"/>
</dbReference>
<reference evidence="1 2" key="1">
    <citation type="submission" date="2023-10" db="EMBL/GenBank/DDBJ databases">
        <title>Virgibacillus soli CC-YMP-6 genome.</title>
        <authorList>
            <person name="Miliotis G."/>
            <person name="Sengupta P."/>
            <person name="Hameed A."/>
            <person name="Chuvochina M."/>
            <person name="Mcdonagh F."/>
            <person name="Simpson A.C."/>
            <person name="Singh N.K."/>
            <person name="Rekha P.D."/>
            <person name="Raman K."/>
            <person name="Hugenholtz P."/>
            <person name="Venkateswaran K."/>
        </authorList>
    </citation>
    <scope>NUCLEOTIDE SEQUENCE [LARGE SCALE GENOMIC DNA]</scope>
    <source>
        <strain evidence="1 2">CC-YMP-6</strain>
    </source>
</reference>
<organism evidence="1 2">
    <name type="scientific">Paracerasibacillus soli</name>
    <dbReference type="NCBI Taxonomy" id="480284"/>
    <lineage>
        <taxon>Bacteria</taxon>
        <taxon>Bacillati</taxon>
        <taxon>Bacillota</taxon>
        <taxon>Bacilli</taxon>
        <taxon>Bacillales</taxon>
        <taxon>Bacillaceae</taxon>
        <taxon>Paracerasibacillus</taxon>
    </lineage>
</organism>
<evidence type="ECO:0000313" key="1">
    <source>
        <dbReference type="EMBL" id="MDY0409792.1"/>
    </source>
</evidence>
<keyword evidence="2" id="KW-1185">Reference proteome</keyword>
<protein>
    <submittedName>
        <fullName evidence="1">Uncharacterized protein</fullName>
    </submittedName>
</protein>
<name>A0ABU5CTU6_9BACI</name>
<comment type="caution">
    <text evidence="1">The sequence shown here is derived from an EMBL/GenBank/DDBJ whole genome shotgun (WGS) entry which is preliminary data.</text>
</comment>
<evidence type="ECO:0000313" key="2">
    <source>
        <dbReference type="Proteomes" id="UP001275315"/>
    </source>
</evidence>
<gene>
    <name evidence="1" type="ORF">RWD45_15970</name>
</gene>
<sequence>MDLFIDNLDLPLQLKEYFSKSKVHKKELSEKVLNDIEEFFILYRSLYTFDETEFSANVIITLKKCKDFSSFYYYLKKVLENNLEVFPKTNGVEDNENRKYIKIEWDLLESVFKQSTKDYIETVDVIYGKSNLQNIDIIKVYKNLGKMELINELIENEYYESLLVAGTEIIETNLKVLEEKSQKSMHSLANLASTQT</sequence>
<proteinExistence type="predicted"/>
<dbReference type="Proteomes" id="UP001275315">
    <property type="component" value="Unassembled WGS sequence"/>
</dbReference>
<dbReference type="EMBL" id="JAWDIQ010000002">
    <property type="protein sequence ID" value="MDY0409792.1"/>
    <property type="molecule type" value="Genomic_DNA"/>
</dbReference>
<accession>A0ABU5CTU6</accession>